<dbReference type="OrthoDB" id="1696305at2759"/>
<evidence type="ECO:0000256" key="1">
    <source>
        <dbReference type="SAM" id="MobiDB-lite"/>
    </source>
</evidence>
<dbReference type="STRING" id="42251.A0A2T7A5Q6"/>
<dbReference type="Proteomes" id="UP000244722">
    <property type="component" value="Unassembled WGS sequence"/>
</dbReference>
<evidence type="ECO:0000313" key="2">
    <source>
        <dbReference type="EMBL" id="PUU83073.1"/>
    </source>
</evidence>
<dbReference type="SUPFAM" id="SSF52540">
    <property type="entry name" value="P-loop containing nucleoside triphosphate hydrolases"/>
    <property type="match status" value="1"/>
</dbReference>
<keyword evidence="3" id="KW-1185">Reference proteome</keyword>
<comment type="caution">
    <text evidence="2">The sequence shown here is derived from an EMBL/GenBank/DDBJ whole genome shotgun (WGS) entry which is preliminary data.</text>
</comment>
<feature type="region of interest" description="Disordered" evidence="1">
    <location>
        <begin position="144"/>
        <end position="163"/>
    </location>
</feature>
<name>A0A2T7A5Q6_TUBBO</name>
<feature type="compositionally biased region" description="Polar residues" evidence="1">
    <location>
        <begin position="41"/>
        <end position="56"/>
    </location>
</feature>
<dbReference type="InterPro" id="IPR027417">
    <property type="entry name" value="P-loop_NTPase"/>
</dbReference>
<dbReference type="InterPro" id="IPR050896">
    <property type="entry name" value="Mito_lipid_metab_GTPase"/>
</dbReference>
<evidence type="ECO:0000313" key="3">
    <source>
        <dbReference type="Proteomes" id="UP000244722"/>
    </source>
</evidence>
<dbReference type="Gene3D" id="3.40.50.300">
    <property type="entry name" value="P-loop containing nucleotide triphosphate hydrolases"/>
    <property type="match status" value="1"/>
</dbReference>
<evidence type="ECO:0008006" key="4">
    <source>
        <dbReference type="Google" id="ProtNLM"/>
    </source>
</evidence>
<dbReference type="EMBL" id="NESQ01000018">
    <property type="protein sequence ID" value="PUU83073.1"/>
    <property type="molecule type" value="Genomic_DNA"/>
</dbReference>
<proteinExistence type="predicted"/>
<gene>
    <name evidence="2" type="ORF">B9Z19DRAFT_1190002</name>
</gene>
<feature type="compositionally biased region" description="Low complexity" evidence="1">
    <location>
        <begin position="144"/>
        <end position="157"/>
    </location>
</feature>
<dbReference type="GO" id="GO:0005739">
    <property type="term" value="C:mitochondrion"/>
    <property type="evidence" value="ECO:0007669"/>
    <property type="project" value="TreeGrafter"/>
</dbReference>
<dbReference type="PANTHER" id="PTHR46434:SF1">
    <property type="entry name" value="GENETIC INTERACTOR OF PROHIBITINS 3, MITOCHONDRIAL"/>
    <property type="match status" value="1"/>
</dbReference>
<organism evidence="2 3">
    <name type="scientific">Tuber borchii</name>
    <name type="common">White truffle</name>
    <dbReference type="NCBI Taxonomy" id="42251"/>
    <lineage>
        <taxon>Eukaryota</taxon>
        <taxon>Fungi</taxon>
        <taxon>Dikarya</taxon>
        <taxon>Ascomycota</taxon>
        <taxon>Pezizomycotina</taxon>
        <taxon>Pezizomycetes</taxon>
        <taxon>Pezizales</taxon>
        <taxon>Tuberaceae</taxon>
        <taxon>Tuber</taxon>
    </lineage>
</organism>
<dbReference type="AlphaFoldDB" id="A0A2T7A5Q6"/>
<protein>
    <recommendedName>
        <fullName evidence="4">G domain-containing protein</fullName>
    </recommendedName>
</protein>
<sequence>MFSRIRIRARIHQLSCFPLTAHWQLRPVPLRRGLSSTPRFLGQDVSSGGAATQPLKSSGRIADEEDLSWIPDYCPGCGAPSQRQDPNLPGHYSRLTRRQRFGDLTIKSPKQHSEENIFYDTLERLRSQSDSETPSQELREFLSTAMASSPSPPTSESAGEESRVPPLVCERCHGIRYHHRASGLPAYPTLHILTNLMQNSPHTKNHIYHLIDAADLPMSLQPGLREHLYRNLSYPLCRQLTVSYIVTRADILMASERQISSLMTYIKKRIKDALPEDERVESAVDRIHVISTRNGWGVGKVKDEIRGRTGGVWIIGGVNVGKSRFVKEMWPEGGESRPVTKEEAEEYGILPEGGESAEVKVEGKEGGVEKKKRKMAYEHFLNPLHIAPTVSDVPGTTAAPIKIAYRASGQERGWGEMIDLPGFERWVGYGKNGLLKYVRPELQMAVAMDKRVKGQQYTIKSGQSMILGGLILITPRIGRSSPLVVLATPFTNLPVHIASTYKSLKWLEHPEPESVDHLYYPAPTTVPLPESLIPEKPPIRSKSPTPSPPPTGLPLPHHHKIISVADYKGTPPKPKELFIPPLLPPHFASAGVIQITDDVTLQRNPLLSARNLEDLPYIIFGRDVLLEGIGWVELSVQMSKIQRIRMGGVVEVEVFTPEGRGVGSRVCMGAVMMREEMKKVQAGYGVRQRKAMKGVKKAAKQRARGKG</sequence>
<feature type="region of interest" description="Disordered" evidence="1">
    <location>
        <begin position="41"/>
        <end position="61"/>
    </location>
</feature>
<accession>A0A2T7A5Q6</accession>
<reference evidence="2 3" key="1">
    <citation type="submission" date="2017-04" db="EMBL/GenBank/DDBJ databases">
        <title>Draft genome sequence of Tuber borchii Vittad., a whitish edible truffle.</title>
        <authorList>
            <consortium name="DOE Joint Genome Institute"/>
            <person name="Murat C."/>
            <person name="Kuo A."/>
            <person name="Barry K.W."/>
            <person name="Clum A."/>
            <person name="Dockter R.B."/>
            <person name="Fauchery L."/>
            <person name="Iotti M."/>
            <person name="Kohler A."/>
            <person name="Labutti K."/>
            <person name="Lindquist E.A."/>
            <person name="Lipzen A."/>
            <person name="Ohm R.A."/>
            <person name="Wang M."/>
            <person name="Grigoriev I.V."/>
            <person name="Zambonelli A."/>
            <person name="Martin F.M."/>
        </authorList>
    </citation>
    <scope>NUCLEOTIDE SEQUENCE [LARGE SCALE GENOMIC DNA]</scope>
    <source>
        <strain evidence="2 3">Tbo3840</strain>
    </source>
</reference>
<dbReference type="PANTHER" id="PTHR46434">
    <property type="entry name" value="GENETIC INTERACTOR OF PROHIBITINS 3, MITOCHONDRIAL"/>
    <property type="match status" value="1"/>
</dbReference>
<feature type="region of interest" description="Disordered" evidence="1">
    <location>
        <begin position="531"/>
        <end position="555"/>
    </location>
</feature>